<reference evidence="1 2" key="1">
    <citation type="journal article" date="2024" name="BMC Genomics">
        <title>De novo assembly and annotation of Popillia japonica's genome with initial clues to its potential as an invasive pest.</title>
        <authorList>
            <person name="Cucini C."/>
            <person name="Boschi S."/>
            <person name="Funari R."/>
            <person name="Cardaioli E."/>
            <person name="Iannotti N."/>
            <person name="Marturano G."/>
            <person name="Paoli F."/>
            <person name="Bruttini M."/>
            <person name="Carapelli A."/>
            <person name="Frati F."/>
            <person name="Nardi F."/>
        </authorList>
    </citation>
    <scope>NUCLEOTIDE SEQUENCE [LARGE SCALE GENOMIC DNA]</scope>
    <source>
        <strain evidence="1">DMR45628</strain>
    </source>
</reference>
<sequence>MVEEEMRLRLADGSLQIAEKKGWMVEEEMRLRLADGSLRKPDLVMAQGDTIVVCDVTIVWEGPNPLTMAYHQKVAYYSQQPVLDAIHDRFPGRSVVVLRTTLSF</sequence>
<gene>
    <name evidence="1" type="ORF">QE152_g5279</name>
</gene>
<evidence type="ECO:0000313" key="2">
    <source>
        <dbReference type="Proteomes" id="UP001458880"/>
    </source>
</evidence>
<comment type="caution">
    <text evidence="1">The sequence shown here is derived from an EMBL/GenBank/DDBJ whole genome shotgun (WGS) entry which is preliminary data.</text>
</comment>
<dbReference type="Proteomes" id="UP001458880">
    <property type="component" value="Unassembled WGS sequence"/>
</dbReference>
<evidence type="ECO:0000313" key="1">
    <source>
        <dbReference type="EMBL" id="KAK9747506.1"/>
    </source>
</evidence>
<dbReference type="EMBL" id="JASPKY010000030">
    <property type="protein sequence ID" value="KAK9747506.1"/>
    <property type="molecule type" value="Genomic_DNA"/>
</dbReference>
<name>A0AAW1MIZ1_POPJA</name>
<organism evidence="1 2">
    <name type="scientific">Popillia japonica</name>
    <name type="common">Japanese beetle</name>
    <dbReference type="NCBI Taxonomy" id="7064"/>
    <lineage>
        <taxon>Eukaryota</taxon>
        <taxon>Metazoa</taxon>
        <taxon>Ecdysozoa</taxon>
        <taxon>Arthropoda</taxon>
        <taxon>Hexapoda</taxon>
        <taxon>Insecta</taxon>
        <taxon>Pterygota</taxon>
        <taxon>Neoptera</taxon>
        <taxon>Endopterygota</taxon>
        <taxon>Coleoptera</taxon>
        <taxon>Polyphaga</taxon>
        <taxon>Scarabaeiformia</taxon>
        <taxon>Scarabaeidae</taxon>
        <taxon>Rutelinae</taxon>
        <taxon>Popillia</taxon>
    </lineage>
</organism>
<dbReference type="AlphaFoldDB" id="A0AAW1MIZ1"/>
<proteinExistence type="predicted"/>
<keyword evidence="2" id="KW-1185">Reference proteome</keyword>
<protein>
    <submittedName>
        <fullName evidence="1">Uncharacterized protein</fullName>
    </submittedName>
</protein>
<accession>A0AAW1MIZ1</accession>